<dbReference type="GeneID" id="38782647"/>
<evidence type="ECO:0000313" key="2">
    <source>
        <dbReference type="EMBL" id="GBE85730.1"/>
    </source>
</evidence>
<dbReference type="OrthoDB" id="3259294at2759"/>
<keyword evidence="3" id="KW-1185">Reference proteome</keyword>
<dbReference type="STRING" id="139825.A0A401GU63"/>
<feature type="region of interest" description="Disordered" evidence="1">
    <location>
        <begin position="35"/>
        <end position="78"/>
    </location>
</feature>
<evidence type="ECO:0008006" key="4">
    <source>
        <dbReference type="Google" id="ProtNLM"/>
    </source>
</evidence>
<gene>
    <name evidence="2" type="ORF">SCP_0802520</name>
</gene>
<sequence>MSLEWERTVAFFGSFIGDNYGLYTYQNSITMSTRPSTLEHPDYAGNSGSTSLNKMLSKASPSKAVAGRHGGPSTSVDGKRAASFILPQGKVLSTLDHWDDVDDEFLEIPEVNNAAFKEEEEEEDVTYNEQISNMMTEEEESEDELLLTTKSAKKAAAQEEKDHLTLELKPGYFTVEHPQKATHQVRLLAEADSLVPNFVGGLLPRCDTGDREEYYLTMLSLFKPWHTGLDLKLDANTSWHNTFDEYKFTPRQLELMKFFHIRYECNDARDDFAAAHKAGKFHGQMPFGMDDNAMNELDIQYQEDEATAGVSNDLDLMPESDDWDQVGEKMLIRISSLDTLNLPTETITGQDKTAVEWKNLLAEKRQEILRTREEQAVDNNSDEVDPKTGLHISKDVNTVKVIDQSYLNKNFEAKNKADQTLIDDTVKNFSLNTDQECALRIIANHATDPSGEQLKMYLGGMAGTGKSQVIKALIHFFGSAAALIAGSTYHSMLGFSKFGDSQTSLMQTATACIIYVQK</sequence>
<accession>A0A401GU63</accession>
<protein>
    <recommendedName>
        <fullName evidence="4">DNA helicase</fullName>
    </recommendedName>
</protein>
<dbReference type="Proteomes" id="UP000287166">
    <property type="component" value="Unassembled WGS sequence"/>
</dbReference>
<proteinExistence type="predicted"/>
<dbReference type="RefSeq" id="XP_027616643.1">
    <property type="nucleotide sequence ID" value="XM_027760842.1"/>
</dbReference>
<reference evidence="2 3" key="1">
    <citation type="journal article" date="2018" name="Sci. Rep.">
        <title>Genome sequence of the cauliflower mushroom Sparassis crispa (Hanabiratake) and its association with beneficial usage.</title>
        <authorList>
            <person name="Kiyama R."/>
            <person name="Furutani Y."/>
            <person name="Kawaguchi K."/>
            <person name="Nakanishi T."/>
        </authorList>
    </citation>
    <scope>NUCLEOTIDE SEQUENCE [LARGE SCALE GENOMIC DNA]</scope>
</reference>
<comment type="caution">
    <text evidence="2">The sequence shown here is derived from an EMBL/GenBank/DDBJ whole genome shotgun (WGS) entry which is preliminary data.</text>
</comment>
<dbReference type="AlphaFoldDB" id="A0A401GU63"/>
<dbReference type="InParanoid" id="A0A401GU63"/>
<evidence type="ECO:0000256" key="1">
    <source>
        <dbReference type="SAM" id="MobiDB-lite"/>
    </source>
</evidence>
<name>A0A401GU63_9APHY</name>
<dbReference type="SUPFAM" id="SSF52540">
    <property type="entry name" value="P-loop containing nucleoside triphosphate hydrolases"/>
    <property type="match status" value="1"/>
</dbReference>
<dbReference type="EMBL" id="BFAD01000008">
    <property type="protein sequence ID" value="GBE85730.1"/>
    <property type="molecule type" value="Genomic_DNA"/>
</dbReference>
<organism evidence="2 3">
    <name type="scientific">Sparassis crispa</name>
    <dbReference type="NCBI Taxonomy" id="139825"/>
    <lineage>
        <taxon>Eukaryota</taxon>
        <taxon>Fungi</taxon>
        <taxon>Dikarya</taxon>
        <taxon>Basidiomycota</taxon>
        <taxon>Agaricomycotina</taxon>
        <taxon>Agaricomycetes</taxon>
        <taxon>Polyporales</taxon>
        <taxon>Sparassidaceae</taxon>
        <taxon>Sparassis</taxon>
    </lineage>
</organism>
<evidence type="ECO:0000313" key="3">
    <source>
        <dbReference type="Proteomes" id="UP000287166"/>
    </source>
</evidence>
<dbReference type="Gene3D" id="3.40.50.300">
    <property type="entry name" value="P-loop containing nucleotide triphosphate hydrolases"/>
    <property type="match status" value="1"/>
</dbReference>
<dbReference type="InterPro" id="IPR027417">
    <property type="entry name" value="P-loop_NTPase"/>
</dbReference>